<dbReference type="EMBL" id="FMIN01000339">
    <property type="protein sequence ID" value="SCL89548.1"/>
    <property type="molecule type" value="Genomic_DNA"/>
</dbReference>
<feature type="non-terminal residue" evidence="1">
    <location>
        <position position="1"/>
    </location>
</feature>
<sequence length="249" mass="28985">NSLEAKREELKRKVCDDPEEIQAATSLANENVSLLLKIADNTDGFEPFHKYGEYCESFSKKFGHIEIERFHATMLGHYQYNHIVNTIWDYADLHKLDHRFIHGNPVRIYTPNLILFEKFHADQVNPFSKKKFALGAKAHISDDITVILFPTRVLKYDYDFRGNINMKEMLERAEVIDDNADPEETLLNLNANVSGFVIRKIEGDKVDITYLNTIFNDGRSSDYIYDRRNGVFTTKNIVHMAYWGGDRRK</sequence>
<accession>A0A1C6WLT5</accession>
<organism evidence="1">
    <name type="scientific">Plasmodium chabaudi adami</name>
    <dbReference type="NCBI Taxonomy" id="5826"/>
    <lineage>
        <taxon>Eukaryota</taxon>
        <taxon>Sar</taxon>
        <taxon>Alveolata</taxon>
        <taxon>Apicomplexa</taxon>
        <taxon>Aconoidasida</taxon>
        <taxon>Haemosporida</taxon>
        <taxon>Plasmodiidae</taxon>
        <taxon>Plasmodium</taxon>
        <taxon>Plasmodium (Vinckeia)</taxon>
    </lineage>
</organism>
<proteinExistence type="predicted"/>
<dbReference type="Proteomes" id="UP000507536">
    <property type="component" value="Unassembled WGS sequence"/>
</dbReference>
<dbReference type="NCBIfam" id="TIGR01599">
    <property type="entry name" value="PYST-A"/>
    <property type="match status" value="1"/>
</dbReference>
<dbReference type="InterPro" id="IPR006486">
    <property type="entry name" value="PYST_A"/>
</dbReference>
<name>A0A1C6WLT5_PLACE</name>
<reference evidence="1" key="1">
    <citation type="submission" date="2016-08" db="EMBL/GenBank/DDBJ databases">
        <authorList>
            <consortium name="Pathogen Informatics"/>
        </authorList>
    </citation>
    <scope>NUCLEOTIDE SEQUENCE</scope>
    <source>
        <strain evidence="1">DS</strain>
    </source>
</reference>
<protein>
    <recommendedName>
        <fullName evidence="2">Fam-a protein</fullName>
    </recommendedName>
</protein>
<evidence type="ECO:0000313" key="1">
    <source>
        <dbReference type="EMBL" id="SCL89548.1"/>
    </source>
</evidence>
<dbReference type="SUPFAM" id="SSF55961">
    <property type="entry name" value="Bet v1-like"/>
    <property type="match status" value="1"/>
</dbReference>
<gene>
    <name evidence="1" type="ORF">PCHDS_000527300</name>
</gene>
<evidence type="ECO:0008006" key="2">
    <source>
        <dbReference type="Google" id="ProtNLM"/>
    </source>
</evidence>
<dbReference type="AlphaFoldDB" id="A0A1C6WLT5"/>